<protein>
    <submittedName>
        <fullName evidence="1">Uncharacterized protein</fullName>
    </submittedName>
</protein>
<organism evidence="1 2">
    <name type="scientific">Arthrobacter globiformis (strain ATCC 8010 / DSM 20124 / JCM 1332 / NBRC 12137 / NCIMB 8907 / NRRL B-2979 / 168)</name>
    <dbReference type="NCBI Taxonomy" id="1077972"/>
    <lineage>
        <taxon>Bacteria</taxon>
        <taxon>Bacillati</taxon>
        <taxon>Actinomycetota</taxon>
        <taxon>Actinomycetes</taxon>
        <taxon>Micrococcales</taxon>
        <taxon>Micrococcaceae</taxon>
        <taxon>Arthrobacter</taxon>
    </lineage>
</organism>
<reference evidence="1 2" key="1">
    <citation type="submission" date="2011-12" db="EMBL/GenBank/DDBJ databases">
        <title>Whole genome shotgun sequence of Arthrobacter globiformis NBRC 12137.</title>
        <authorList>
            <person name="Miyazawa S."/>
            <person name="Hosoyama A."/>
            <person name="Tsuchikane K."/>
            <person name="Katsumata H."/>
            <person name="Yamazaki S."/>
            <person name="Fujita N."/>
        </authorList>
    </citation>
    <scope>NUCLEOTIDE SEQUENCE [LARGE SCALE GENOMIC DNA]</scope>
    <source>
        <strain evidence="1 2">NBRC 12137</strain>
    </source>
</reference>
<keyword evidence="2" id="KW-1185">Reference proteome</keyword>
<dbReference type="AlphaFoldDB" id="H0QMS0"/>
<proteinExistence type="predicted"/>
<evidence type="ECO:0000313" key="1">
    <source>
        <dbReference type="EMBL" id="GAB14121.1"/>
    </source>
</evidence>
<comment type="caution">
    <text evidence="1">The sequence shown here is derived from an EMBL/GenBank/DDBJ whole genome shotgun (WGS) entry which is preliminary data.</text>
</comment>
<feature type="non-terminal residue" evidence="1">
    <location>
        <position position="48"/>
    </location>
</feature>
<dbReference type="EMBL" id="BAEG01000057">
    <property type="protein sequence ID" value="GAB14121.1"/>
    <property type="molecule type" value="Genomic_DNA"/>
</dbReference>
<name>H0QMS0_ARTG1</name>
<accession>H0QMS0</accession>
<dbReference type="Proteomes" id="UP000003828">
    <property type="component" value="Unassembled WGS sequence"/>
</dbReference>
<feature type="non-terminal residue" evidence="1">
    <location>
        <position position="1"/>
    </location>
</feature>
<evidence type="ECO:0000313" key="2">
    <source>
        <dbReference type="Proteomes" id="UP000003828"/>
    </source>
</evidence>
<gene>
    <name evidence="1" type="ORF">ARGLB_057_00010</name>
</gene>
<sequence>DTALWGFGQAADFADRVEQLSRHVEFLQVVAAGAVDRARTAALTGPLT</sequence>